<reference evidence="2" key="1">
    <citation type="journal article" date="2012" name="PLoS Negl. Trop. Dis.">
        <title>A systematically improved high quality genome and transcriptome of the human blood fluke Schistosoma mansoni.</title>
        <authorList>
            <person name="Protasio A.V."/>
            <person name="Tsai I.J."/>
            <person name="Babbage A."/>
            <person name="Nichol S."/>
            <person name="Hunt M."/>
            <person name="Aslett M.A."/>
            <person name="De Silva N."/>
            <person name="Velarde G.S."/>
            <person name="Anderson T.J."/>
            <person name="Clark R.C."/>
            <person name="Davidson C."/>
            <person name="Dillon G.P."/>
            <person name="Holroyd N.E."/>
            <person name="LoVerde P.T."/>
            <person name="Lloyd C."/>
            <person name="McQuillan J."/>
            <person name="Oliveira G."/>
            <person name="Otto T.D."/>
            <person name="Parker-Manuel S.J."/>
            <person name="Quail M.A."/>
            <person name="Wilson R.A."/>
            <person name="Zerlotini A."/>
            <person name="Dunne D.W."/>
            <person name="Berriman M."/>
        </authorList>
    </citation>
    <scope>NUCLEOTIDE SEQUENCE [LARGE SCALE GENOMIC DNA]</scope>
    <source>
        <strain evidence="2">Puerto Rican</strain>
    </source>
</reference>
<dbReference type="InterPro" id="IPR013857">
    <property type="entry name" value="NADH-UbQ_OxRdtase-assoc_prot30"/>
</dbReference>
<dbReference type="KEGG" id="smm:Smp_170410"/>
<protein>
    <recommendedName>
        <fullName evidence="1">NADH:ubiquinone oxidoreductase intermediate-associated protein 30 domain-containing protein</fullName>
    </recommendedName>
</protein>
<dbReference type="eggNOG" id="ENOG502S6HV">
    <property type="taxonomic scope" value="Eukaryota"/>
</dbReference>
<keyword evidence="2" id="KW-1185">Reference proteome</keyword>
<accession>G4VDQ0</accession>
<dbReference type="STRING" id="6183.G4VDQ0"/>
<dbReference type="WBParaSite" id="Smp_312140.1">
    <property type="protein sequence ID" value="Smp_312140.1"/>
    <property type="gene ID" value="Smp_312140"/>
</dbReference>
<feature type="domain" description="NADH:ubiquinone oxidoreductase intermediate-associated protein 30" evidence="1">
    <location>
        <begin position="78"/>
        <end position="246"/>
    </location>
</feature>
<evidence type="ECO:0000313" key="3">
    <source>
        <dbReference type="WBParaSite" id="Smp_312140.1"/>
    </source>
</evidence>
<dbReference type="GeneID" id="8352850"/>
<dbReference type="OrthoDB" id="426386at2759"/>
<evidence type="ECO:0000313" key="4">
    <source>
        <dbReference type="WBParaSite" id="Smp_332410.1"/>
    </source>
</evidence>
<dbReference type="InParanoid" id="G4VDQ0"/>
<dbReference type="HOGENOM" id="CLU_093622_0_0_1"/>
<reference evidence="3 4" key="2">
    <citation type="submission" date="2019-11" db="UniProtKB">
        <authorList>
            <consortium name="WormBaseParasite"/>
        </authorList>
    </citation>
    <scope>IDENTIFICATION</scope>
    <source>
        <strain evidence="3 4">Puerto Rican</strain>
    </source>
</reference>
<dbReference type="WBParaSite" id="Smp_332410.1">
    <property type="protein sequence ID" value="Smp_332410.1"/>
    <property type="gene ID" value="Smp_332410"/>
</dbReference>
<dbReference type="SUPFAM" id="SSF49785">
    <property type="entry name" value="Galactose-binding domain-like"/>
    <property type="match status" value="1"/>
</dbReference>
<organism evidence="2 4">
    <name type="scientific">Schistosoma mansoni</name>
    <name type="common">Blood fluke</name>
    <dbReference type="NCBI Taxonomy" id="6183"/>
    <lineage>
        <taxon>Eukaryota</taxon>
        <taxon>Metazoa</taxon>
        <taxon>Spiralia</taxon>
        <taxon>Lophotrochozoa</taxon>
        <taxon>Platyhelminthes</taxon>
        <taxon>Trematoda</taxon>
        <taxon>Digenea</taxon>
        <taxon>Strigeidida</taxon>
        <taxon>Schistosomatoidea</taxon>
        <taxon>Schistosomatidae</taxon>
        <taxon>Schistosoma</taxon>
    </lineage>
</organism>
<evidence type="ECO:0000313" key="2">
    <source>
        <dbReference type="Proteomes" id="UP000008854"/>
    </source>
</evidence>
<sequence>MNFRLFHLRTVIRNISVVVFIFTTLLPNTYNALEENSSQTDDTQSFTTSDDIMTSDFNDNSTPASLIQPGDSVNSTLFNFTDPETTLFDVWVEVSDTFRIEGRSVATLTPLIAYNYQSGIFFYLLNPQPDGSCFAGVDYILNTWNLSQFTGVVIDLHRQGENSNFKLIFYGNCSDIFACPSYESFFETSGGREQIKLPFITFKAYFRGQLKPESPPLNLTQLSRFGIQAYGGVFASKKQFGPGSIEIFTVSAYKEDQTPV</sequence>
<proteinExistence type="predicted"/>
<dbReference type="Pfam" id="PF08547">
    <property type="entry name" value="CIA30"/>
    <property type="match status" value="1"/>
</dbReference>
<name>G4VDQ0_SCHMA</name>
<evidence type="ECO:0000259" key="1">
    <source>
        <dbReference type="Pfam" id="PF08547"/>
    </source>
</evidence>
<dbReference type="CTD" id="8352850"/>
<dbReference type="InterPro" id="IPR008979">
    <property type="entry name" value="Galactose-bd-like_sf"/>
</dbReference>
<dbReference type="Proteomes" id="UP000008854">
    <property type="component" value="Unassembled WGS sequence"/>
</dbReference>
<dbReference type="RefSeq" id="XP_018649611.1">
    <property type="nucleotide sequence ID" value="XM_018795283.1"/>
</dbReference>
<dbReference type="AlphaFoldDB" id="G4VDQ0"/>